<comment type="caution">
    <text evidence="10">The sequence shown here is derived from an EMBL/GenBank/DDBJ whole genome shotgun (WGS) entry which is preliminary data.</text>
</comment>
<name>A0A1G1W9L5_9BACT</name>
<keyword evidence="4" id="KW-0997">Cell inner membrane</keyword>
<evidence type="ECO:0000313" key="11">
    <source>
        <dbReference type="Proteomes" id="UP000177103"/>
    </source>
</evidence>
<feature type="domain" description="Type II secretion system protein GspF" evidence="9">
    <location>
        <begin position="219"/>
        <end position="342"/>
    </location>
</feature>
<evidence type="ECO:0000256" key="4">
    <source>
        <dbReference type="ARBA" id="ARBA00022519"/>
    </source>
</evidence>
<evidence type="ECO:0000259" key="9">
    <source>
        <dbReference type="Pfam" id="PF00482"/>
    </source>
</evidence>
<evidence type="ECO:0000256" key="2">
    <source>
        <dbReference type="ARBA" id="ARBA00005745"/>
    </source>
</evidence>
<feature type="transmembrane region" description="Helical" evidence="8">
    <location>
        <begin position="158"/>
        <end position="187"/>
    </location>
</feature>
<evidence type="ECO:0000256" key="3">
    <source>
        <dbReference type="ARBA" id="ARBA00022475"/>
    </source>
</evidence>
<feature type="transmembrane region" description="Helical" evidence="8">
    <location>
        <begin position="323"/>
        <end position="347"/>
    </location>
</feature>
<dbReference type="PRINTS" id="PR00812">
    <property type="entry name" value="BCTERIALGSPF"/>
</dbReference>
<proteinExistence type="inferred from homology"/>
<keyword evidence="5 8" id="KW-0812">Transmembrane</keyword>
<accession>A0A1G1W9L5</accession>
<dbReference type="GO" id="GO:0005886">
    <property type="term" value="C:plasma membrane"/>
    <property type="evidence" value="ECO:0007669"/>
    <property type="project" value="UniProtKB-SubCell"/>
</dbReference>
<dbReference type="PANTHER" id="PTHR30012">
    <property type="entry name" value="GENERAL SECRETION PATHWAY PROTEIN"/>
    <property type="match status" value="1"/>
</dbReference>
<dbReference type="InterPro" id="IPR003004">
    <property type="entry name" value="GspF/PilC"/>
</dbReference>
<dbReference type="Proteomes" id="UP000177103">
    <property type="component" value="Unassembled WGS sequence"/>
</dbReference>
<dbReference type="Gene3D" id="1.20.81.30">
    <property type="entry name" value="Type II secretion system (T2SS), domain F"/>
    <property type="match status" value="2"/>
</dbReference>
<dbReference type="Pfam" id="PF00482">
    <property type="entry name" value="T2SSF"/>
    <property type="match status" value="2"/>
</dbReference>
<protein>
    <recommendedName>
        <fullName evidence="9">Type II secretion system protein GspF domain-containing protein</fullName>
    </recommendedName>
</protein>
<feature type="domain" description="Type II secretion system protein GspF" evidence="9">
    <location>
        <begin position="18"/>
        <end position="139"/>
    </location>
</feature>
<keyword evidence="7 8" id="KW-0472">Membrane</keyword>
<dbReference type="InterPro" id="IPR018076">
    <property type="entry name" value="T2SS_GspF_dom"/>
</dbReference>
<reference evidence="10 11" key="1">
    <citation type="journal article" date="2016" name="Nat. Commun.">
        <title>Thousands of microbial genomes shed light on interconnected biogeochemical processes in an aquifer system.</title>
        <authorList>
            <person name="Anantharaman K."/>
            <person name="Brown C.T."/>
            <person name="Hug L.A."/>
            <person name="Sharon I."/>
            <person name="Castelle C.J."/>
            <person name="Probst A.J."/>
            <person name="Thomas B.C."/>
            <person name="Singh A."/>
            <person name="Wilkins M.J."/>
            <person name="Karaoz U."/>
            <person name="Brodie E.L."/>
            <person name="Williams K.H."/>
            <person name="Hubbard S.S."/>
            <person name="Banfield J.F."/>
        </authorList>
    </citation>
    <scope>NUCLEOTIDE SEQUENCE [LARGE SCALE GENOMIC DNA]</scope>
</reference>
<keyword evidence="6 8" id="KW-1133">Transmembrane helix</keyword>
<comment type="subcellular location">
    <subcellularLocation>
        <location evidence="1">Cell inner membrane</location>
        <topology evidence="1">Multi-pass membrane protein</topology>
    </subcellularLocation>
</comment>
<dbReference type="PANTHER" id="PTHR30012:SF0">
    <property type="entry name" value="TYPE II SECRETION SYSTEM PROTEIN F-RELATED"/>
    <property type="match status" value="1"/>
</dbReference>
<gene>
    <name evidence="10" type="ORF">A2Y57_02225</name>
</gene>
<evidence type="ECO:0000256" key="8">
    <source>
        <dbReference type="SAM" id="Phobius"/>
    </source>
</evidence>
<dbReference type="InterPro" id="IPR042094">
    <property type="entry name" value="T2SS_GspF_sf"/>
</dbReference>
<organism evidence="10 11">
    <name type="scientific">Candidatus Woykebacteria bacterium RBG_13_40_7b</name>
    <dbReference type="NCBI Taxonomy" id="1802594"/>
    <lineage>
        <taxon>Bacteria</taxon>
        <taxon>Candidatus Woykeibacteriota</taxon>
    </lineage>
</organism>
<evidence type="ECO:0000313" key="10">
    <source>
        <dbReference type="EMBL" id="OGY24027.1"/>
    </source>
</evidence>
<evidence type="ECO:0000256" key="6">
    <source>
        <dbReference type="ARBA" id="ARBA00022989"/>
    </source>
</evidence>
<dbReference type="FunFam" id="1.20.81.30:FF:000001">
    <property type="entry name" value="Type II secretion system protein F"/>
    <property type="match status" value="2"/>
</dbReference>
<feature type="transmembrane region" description="Helical" evidence="8">
    <location>
        <begin position="116"/>
        <end position="138"/>
    </location>
</feature>
<feature type="non-terminal residue" evidence="10">
    <location>
        <position position="352"/>
    </location>
</feature>
<evidence type="ECO:0000256" key="1">
    <source>
        <dbReference type="ARBA" id="ARBA00004429"/>
    </source>
</evidence>
<dbReference type="EMBL" id="MHCQ01000032">
    <property type="protein sequence ID" value="OGY24027.1"/>
    <property type="molecule type" value="Genomic_DNA"/>
</dbReference>
<dbReference type="AlphaFoldDB" id="A0A1G1W9L5"/>
<evidence type="ECO:0000256" key="5">
    <source>
        <dbReference type="ARBA" id="ARBA00022692"/>
    </source>
</evidence>
<keyword evidence="3" id="KW-1003">Cell membrane</keyword>
<comment type="similarity">
    <text evidence="2">Belongs to the GSP F family.</text>
</comment>
<evidence type="ECO:0000256" key="7">
    <source>
        <dbReference type="ARBA" id="ARBA00023136"/>
    </source>
</evidence>
<sequence>MLFFKKTLPPTEKLTMVESLSTMLSSGIPILEALESVKEDSTNPLAQKIVSSVIEDVTAGKNLTEALGQFEESFDKVFLSVLRSGEASGKLDQVLKELAQNTRSEMELRDTVRSAMFYPSLVMGLLFVVLAIMLFFVLPRVAIVFNRMQMDLPLPTKILISISLFIAKNTPLVAGSLAAILILIIWLMSLKSTRKALLQIALSSPVLGRILKEIDLTKFSRTLSLLLNSGVPIISSFELAADVVFQDKTKSDLLGIKNKISSGKTLAEAFKSYPKTFPSLVARIISTGERSGTLDKNLLTLSEFYQNKVNNQVKNLSTLIEPILLIIIGVIVGGVIISIIAPIYQLIGQISG</sequence>